<evidence type="ECO:0000313" key="2">
    <source>
        <dbReference type="Proteomes" id="UP000054007"/>
    </source>
</evidence>
<evidence type="ECO:0000313" key="1">
    <source>
        <dbReference type="EMBL" id="KIY68375.1"/>
    </source>
</evidence>
<keyword evidence="2" id="KW-1185">Reference proteome</keyword>
<dbReference type="AlphaFoldDB" id="A0A0D7BDT4"/>
<dbReference type="Proteomes" id="UP000054007">
    <property type="component" value="Unassembled WGS sequence"/>
</dbReference>
<proteinExistence type="predicted"/>
<name>A0A0D7BDT4_9AGAR</name>
<accession>A0A0D7BDT4</accession>
<dbReference type="EMBL" id="KN880504">
    <property type="protein sequence ID" value="KIY68375.1"/>
    <property type="molecule type" value="Genomic_DNA"/>
</dbReference>
<protein>
    <submittedName>
        <fullName evidence="1">Uncharacterized protein</fullName>
    </submittedName>
</protein>
<sequence>MYPAPINEKDLPSTFIRHNARTRTLQFVSGDIYESALIDVKTHRHVARTHSSFGAFSGDIRDLHGYLTHKNKQVATIREGYTQGQYWCVDILVPIYTVPGARRVKRFALRDSPDDPLLFEEEGELARGVVTSIENDYNKGQPPSMRVFQRGMFGAMAWNEPMGFFQEQRAEHLEKKTPTSKKYFSMPSTLSTPDGQRLHWRIERDRIGMYTGNDVHSLSKEPHNAPWAELRLSGKIVSGKLVDALTGMGNPHLTYGNFQDDVKDAEMLMSFIFLDHYRRMLFHYPPINRASPMPEMDRDKAMNRYITEKTKARNTNLEREKNQTKEPLARAEVLKRLYDYRI</sequence>
<organism evidence="1 2">
    <name type="scientific">Cylindrobasidium torrendii FP15055 ss-10</name>
    <dbReference type="NCBI Taxonomy" id="1314674"/>
    <lineage>
        <taxon>Eukaryota</taxon>
        <taxon>Fungi</taxon>
        <taxon>Dikarya</taxon>
        <taxon>Basidiomycota</taxon>
        <taxon>Agaricomycotina</taxon>
        <taxon>Agaricomycetes</taxon>
        <taxon>Agaricomycetidae</taxon>
        <taxon>Agaricales</taxon>
        <taxon>Marasmiineae</taxon>
        <taxon>Physalacriaceae</taxon>
        <taxon>Cylindrobasidium</taxon>
    </lineage>
</organism>
<reference evidence="1 2" key="1">
    <citation type="journal article" date="2015" name="Fungal Genet. Biol.">
        <title>Evolution of novel wood decay mechanisms in Agaricales revealed by the genome sequences of Fistulina hepatica and Cylindrobasidium torrendii.</title>
        <authorList>
            <person name="Floudas D."/>
            <person name="Held B.W."/>
            <person name="Riley R."/>
            <person name="Nagy L.G."/>
            <person name="Koehler G."/>
            <person name="Ransdell A.S."/>
            <person name="Younus H."/>
            <person name="Chow J."/>
            <person name="Chiniquy J."/>
            <person name="Lipzen A."/>
            <person name="Tritt A."/>
            <person name="Sun H."/>
            <person name="Haridas S."/>
            <person name="LaButti K."/>
            <person name="Ohm R.A."/>
            <person name="Kues U."/>
            <person name="Blanchette R.A."/>
            <person name="Grigoriev I.V."/>
            <person name="Minto R.E."/>
            <person name="Hibbett D.S."/>
        </authorList>
    </citation>
    <scope>NUCLEOTIDE SEQUENCE [LARGE SCALE GENOMIC DNA]</scope>
    <source>
        <strain evidence="1 2">FP15055 ss-10</strain>
    </source>
</reference>
<gene>
    <name evidence="1" type="ORF">CYLTODRAFT_453629</name>
</gene>